<sequence>MKVNNKFLNIESKSKKSQIEKEIHEFEDEKSKKIMQLGLSAYDKIRRGNIDESLFGELIYEIKKIDLEIYNRMLDIADMEGHNEHTPICECGYISKNNEKFCPNCGKEIKKDKEFILCDICASKIDADSKFCVCCGSKVVKKEKFDIDNYEIDESEYEIDDEDESYRYADDEELDTIDSSVEIVNEEVLDSENEENRELYEEYNLENKESNKEEIEDNLKFDDQKIELTKKGN</sequence>
<evidence type="ECO:0000313" key="2">
    <source>
        <dbReference type="EMBL" id="MCB5446395.1"/>
    </source>
</evidence>
<dbReference type="RefSeq" id="WP_007287697.1">
    <property type="nucleotide sequence ID" value="NZ_BAABXU010000001.1"/>
</dbReference>
<evidence type="ECO:0000313" key="3">
    <source>
        <dbReference type="Proteomes" id="UP001299409"/>
    </source>
</evidence>
<gene>
    <name evidence="2" type="ORF">LIP50_09295</name>
</gene>
<keyword evidence="1" id="KW-0175">Coiled coil</keyword>
<dbReference type="EMBL" id="JAJBMB010000008">
    <property type="protein sequence ID" value="MCB5446395.1"/>
    <property type="molecule type" value="Genomic_DNA"/>
</dbReference>
<feature type="coiled-coil region" evidence="1">
    <location>
        <begin position="189"/>
        <end position="225"/>
    </location>
</feature>
<reference evidence="2 3" key="1">
    <citation type="submission" date="2021-10" db="EMBL/GenBank/DDBJ databases">
        <title>Collection of gut derived symbiotic bacterial strains cultured from healthy donors.</title>
        <authorList>
            <person name="Lin H."/>
            <person name="Littmann E."/>
            <person name="Claire K."/>
            <person name="Pamer E."/>
        </authorList>
    </citation>
    <scope>NUCLEOTIDE SEQUENCE [LARGE SCALE GENOMIC DNA]</scope>
    <source>
        <strain evidence="2 3">MSK.17.68</strain>
    </source>
</reference>
<comment type="caution">
    <text evidence="2">The sequence shown here is derived from an EMBL/GenBank/DDBJ whole genome shotgun (WGS) entry which is preliminary data.</text>
</comment>
<keyword evidence="3" id="KW-1185">Reference proteome</keyword>
<accession>A0ABS8CY53</accession>
<protein>
    <submittedName>
        <fullName evidence="2">Zinc ribbon domain-containing protein</fullName>
    </submittedName>
</protein>
<organism evidence="2 3">
    <name type="scientific">Intestinibacter bartlettii</name>
    <dbReference type="NCBI Taxonomy" id="261299"/>
    <lineage>
        <taxon>Bacteria</taxon>
        <taxon>Bacillati</taxon>
        <taxon>Bacillota</taxon>
        <taxon>Clostridia</taxon>
        <taxon>Peptostreptococcales</taxon>
        <taxon>Peptostreptococcaceae</taxon>
        <taxon>Intestinibacter</taxon>
    </lineage>
</organism>
<dbReference type="Proteomes" id="UP001299409">
    <property type="component" value="Unassembled WGS sequence"/>
</dbReference>
<name>A0ABS8CY53_9FIRM</name>
<dbReference type="GeneID" id="89565443"/>
<proteinExistence type="predicted"/>
<evidence type="ECO:0000256" key="1">
    <source>
        <dbReference type="SAM" id="Coils"/>
    </source>
</evidence>